<name>A0AA36CK82_9BILA</name>
<protein>
    <submittedName>
        <fullName evidence="1">Uncharacterized protein</fullName>
    </submittedName>
</protein>
<gene>
    <name evidence="1" type="ORF">MSPICULIGERA_LOCUS8997</name>
</gene>
<proteinExistence type="predicted"/>
<dbReference type="EMBL" id="CATQJA010002398">
    <property type="protein sequence ID" value="CAJ0570560.1"/>
    <property type="molecule type" value="Genomic_DNA"/>
</dbReference>
<comment type="caution">
    <text evidence="1">The sequence shown here is derived from an EMBL/GenBank/DDBJ whole genome shotgun (WGS) entry which is preliminary data.</text>
</comment>
<accession>A0AA36CK82</accession>
<reference evidence="1" key="1">
    <citation type="submission" date="2023-06" db="EMBL/GenBank/DDBJ databases">
        <authorList>
            <person name="Delattre M."/>
        </authorList>
    </citation>
    <scope>NUCLEOTIDE SEQUENCE</scope>
    <source>
        <strain evidence="1">AF72</strain>
    </source>
</reference>
<dbReference type="Proteomes" id="UP001177023">
    <property type="component" value="Unassembled WGS sequence"/>
</dbReference>
<feature type="non-terminal residue" evidence="1">
    <location>
        <position position="1"/>
    </location>
</feature>
<dbReference type="AlphaFoldDB" id="A0AA36CK82"/>
<sequence length="385" mass="42808">MQGGNLDIISATEALSSWPVEDAVIVLFTGSDQSKFPAAGRGYNKIAQTIQTSTVEPTSEEPTTITITTTELYFPPICGFCILLDASVEGWETYPAQVEYMKQISLPLIQQAVAAPYLLPICFYIFGQGDSSVGCGSDYQWLITGWEELNRNVTIANAKNTTIVDQMAWFSIWQSCTGRVRQLALIFTNSGSRCRTSIFWCVSGCHIWTCVLRCQSWAPSASNGSIEALDLLGEQVALMREAAATMFKELQDLRFRLAMAGVVVGQSEYDIDYAFQKYTPEYWLYDYFFAVDRKNVTRLTALNHTIADTLATVRSEIYPDRGAAFFFSNSPQAEVDAIPTSDFRRQLYGYSLAGADLSRIAKPFQIPLAEDTIADFRDIFCLGPG</sequence>
<evidence type="ECO:0000313" key="1">
    <source>
        <dbReference type="EMBL" id="CAJ0570560.1"/>
    </source>
</evidence>
<keyword evidence="2" id="KW-1185">Reference proteome</keyword>
<organism evidence="1 2">
    <name type="scientific">Mesorhabditis spiculigera</name>
    <dbReference type="NCBI Taxonomy" id="96644"/>
    <lineage>
        <taxon>Eukaryota</taxon>
        <taxon>Metazoa</taxon>
        <taxon>Ecdysozoa</taxon>
        <taxon>Nematoda</taxon>
        <taxon>Chromadorea</taxon>
        <taxon>Rhabditida</taxon>
        <taxon>Rhabditina</taxon>
        <taxon>Rhabditomorpha</taxon>
        <taxon>Rhabditoidea</taxon>
        <taxon>Rhabditidae</taxon>
        <taxon>Mesorhabditinae</taxon>
        <taxon>Mesorhabditis</taxon>
    </lineage>
</organism>
<evidence type="ECO:0000313" key="2">
    <source>
        <dbReference type="Proteomes" id="UP001177023"/>
    </source>
</evidence>